<evidence type="ECO:0000256" key="2">
    <source>
        <dbReference type="ARBA" id="ARBA00012438"/>
    </source>
</evidence>
<gene>
    <name evidence="8" type="ORF">S12H4_05751</name>
</gene>
<dbReference type="PANTHER" id="PTHR43304">
    <property type="entry name" value="PHYTOCHROME-LIKE PROTEIN CPH1"/>
    <property type="match status" value="1"/>
</dbReference>
<evidence type="ECO:0000259" key="6">
    <source>
        <dbReference type="PROSITE" id="PS50112"/>
    </source>
</evidence>
<dbReference type="SMART" id="SM00091">
    <property type="entry name" value="PAS"/>
    <property type="match status" value="1"/>
</dbReference>
<feature type="domain" description="PAS" evidence="6">
    <location>
        <begin position="15"/>
        <end position="85"/>
    </location>
</feature>
<dbReference type="SUPFAM" id="SSF55785">
    <property type="entry name" value="PYP-like sensor domain (PAS domain)"/>
    <property type="match status" value="1"/>
</dbReference>
<evidence type="ECO:0000256" key="1">
    <source>
        <dbReference type="ARBA" id="ARBA00000085"/>
    </source>
</evidence>
<dbReference type="InterPro" id="IPR035965">
    <property type="entry name" value="PAS-like_dom_sf"/>
</dbReference>
<dbReference type="SMART" id="SM00086">
    <property type="entry name" value="PAC"/>
    <property type="match status" value="1"/>
</dbReference>
<keyword evidence="5" id="KW-0418">Kinase</keyword>
<dbReference type="CDD" id="cd00130">
    <property type="entry name" value="PAS"/>
    <property type="match status" value="1"/>
</dbReference>
<comment type="catalytic activity">
    <reaction evidence="1">
        <text>ATP + protein L-histidine = ADP + protein N-phospho-L-histidine.</text>
        <dbReference type="EC" id="2.7.13.3"/>
    </reaction>
</comment>
<dbReference type="NCBIfam" id="TIGR00229">
    <property type="entry name" value="sensory_box"/>
    <property type="match status" value="1"/>
</dbReference>
<dbReference type="Pfam" id="PF13426">
    <property type="entry name" value="PAS_9"/>
    <property type="match status" value="1"/>
</dbReference>
<evidence type="ECO:0000256" key="4">
    <source>
        <dbReference type="ARBA" id="ARBA00022679"/>
    </source>
</evidence>
<dbReference type="AlphaFoldDB" id="X1RR13"/>
<dbReference type="PROSITE" id="PS50113">
    <property type="entry name" value="PAC"/>
    <property type="match status" value="1"/>
</dbReference>
<keyword evidence="4" id="KW-0808">Transferase</keyword>
<dbReference type="GO" id="GO:0004673">
    <property type="term" value="F:protein histidine kinase activity"/>
    <property type="evidence" value="ECO:0007669"/>
    <property type="project" value="UniProtKB-EC"/>
</dbReference>
<accession>X1RR13</accession>
<evidence type="ECO:0000259" key="7">
    <source>
        <dbReference type="PROSITE" id="PS50113"/>
    </source>
</evidence>
<evidence type="ECO:0000313" key="8">
    <source>
        <dbReference type="EMBL" id="GAI65630.1"/>
    </source>
</evidence>
<protein>
    <recommendedName>
        <fullName evidence="2">histidine kinase</fullName>
        <ecNumber evidence="2">2.7.13.3</ecNumber>
    </recommendedName>
</protein>
<dbReference type="InterPro" id="IPR000700">
    <property type="entry name" value="PAS-assoc_C"/>
</dbReference>
<dbReference type="PROSITE" id="PS50112">
    <property type="entry name" value="PAS"/>
    <property type="match status" value="1"/>
</dbReference>
<evidence type="ECO:0000256" key="5">
    <source>
        <dbReference type="ARBA" id="ARBA00022777"/>
    </source>
</evidence>
<dbReference type="InterPro" id="IPR052162">
    <property type="entry name" value="Sensor_kinase/Photoreceptor"/>
</dbReference>
<reference evidence="8" key="1">
    <citation type="journal article" date="2014" name="Front. Microbiol.">
        <title>High frequency of phylogenetically diverse reductive dehalogenase-homologous genes in deep subseafloor sedimentary metagenomes.</title>
        <authorList>
            <person name="Kawai M."/>
            <person name="Futagami T."/>
            <person name="Toyoda A."/>
            <person name="Takaki Y."/>
            <person name="Nishi S."/>
            <person name="Hori S."/>
            <person name="Arai W."/>
            <person name="Tsubouchi T."/>
            <person name="Morono Y."/>
            <person name="Uchiyama I."/>
            <person name="Ito T."/>
            <person name="Fujiyama A."/>
            <person name="Inagaki F."/>
            <person name="Takami H."/>
        </authorList>
    </citation>
    <scope>NUCLEOTIDE SEQUENCE</scope>
    <source>
        <strain evidence="8">Expedition CK06-06</strain>
    </source>
</reference>
<dbReference type="InterPro" id="IPR001610">
    <property type="entry name" value="PAC"/>
</dbReference>
<proteinExistence type="predicted"/>
<dbReference type="Gene3D" id="3.30.450.20">
    <property type="entry name" value="PAS domain"/>
    <property type="match status" value="1"/>
</dbReference>
<name>X1RR13_9ZZZZ</name>
<feature type="domain" description="PAC" evidence="7">
    <location>
        <begin position="89"/>
        <end position="141"/>
    </location>
</feature>
<evidence type="ECO:0000256" key="3">
    <source>
        <dbReference type="ARBA" id="ARBA00022553"/>
    </source>
</evidence>
<keyword evidence="3" id="KW-0597">Phosphoprotein</keyword>
<sequence length="159" mass="18944">MNNNTKSKEELLLESQQQYQDLYDYAPDMYFTIYPDGIVKSVNKYGAEYLGYSKEELIGEPVWVVVHPDDIEDVENQISKIIKKKTQQRELEFRKVRKDGSVLYVNERLQLSQDEKGNPEELKIICRDITERKKYEKELIDRESQIRRFLEYSPVPRTS</sequence>
<dbReference type="EMBL" id="BARW01001938">
    <property type="protein sequence ID" value="GAI65630.1"/>
    <property type="molecule type" value="Genomic_DNA"/>
</dbReference>
<dbReference type="EC" id="2.7.13.3" evidence="2"/>
<organism evidence="8">
    <name type="scientific">marine sediment metagenome</name>
    <dbReference type="NCBI Taxonomy" id="412755"/>
    <lineage>
        <taxon>unclassified sequences</taxon>
        <taxon>metagenomes</taxon>
        <taxon>ecological metagenomes</taxon>
    </lineage>
</organism>
<dbReference type="InterPro" id="IPR000014">
    <property type="entry name" value="PAS"/>
</dbReference>
<dbReference type="PANTHER" id="PTHR43304:SF1">
    <property type="entry name" value="PAC DOMAIN-CONTAINING PROTEIN"/>
    <property type="match status" value="1"/>
</dbReference>
<comment type="caution">
    <text evidence="8">The sequence shown here is derived from an EMBL/GenBank/DDBJ whole genome shotgun (WGS) entry which is preliminary data.</text>
</comment>